<accession>A0A380CRU9</accession>
<evidence type="ECO:0000259" key="6">
    <source>
        <dbReference type="Pfam" id="PF04138"/>
    </source>
</evidence>
<dbReference type="RefSeq" id="WP_115171139.1">
    <property type="nucleotide sequence ID" value="NZ_JBPFQB010000003.1"/>
</dbReference>
<organism evidence="7 8">
    <name type="scientific">Sphingobacterium spiritivorum</name>
    <name type="common">Flavobacterium spiritivorum</name>
    <dbReference type="NCBI Taxonomy" id="258"/>
    <lineage>
        <taxon>Bacteria</taxon>
        <taxon>Pseudomonadati</taxon>
        <taxon>Bacteroidota</taxon>
        <taxon>Sphingobacteriia</taxon>
        <taxon>Sphingobacteriales</taxon>
        <taxon>Sphingobacteriaceae</taxon>
        <taxon>Sphingobacterium</taxon>
    </lineage>
</organism>
<evidence type="ECO:0000256" key="4">
    <source>
        <dbReference type="ARBA" id="ARBA00023136"/>
    </source>
</evidence>
<keyword evidence="2 5" id="KW-0812">Transmembrane</keyword>
<keyword evidence="3 5" id="KW-1133">Transmembrane helix</keyword>
<comment type="subcellular location">
    <subcellularLocation>
        <location evidence="1">Membrane</location>
        <topology evidence="1">Multi-pass membrane protein</topology>
    </subcellularLocation>
</comment>
<dbReference type="GO" id="GO:0000271">
    <property type="term" value="P:polysaccharide biosynthetic process"/>
    <property type="evidence" value="ECO:0007669"/>
    <property type="project" value="InterPro"/>
</dbReference>
<proteinExistence type="predicted"/>
<feature type="transmembrane region" description="Helical" evidence="5">
    <location>
        <begin position="141"/>
        <end position="159"/>
    </location>
</feature>
<name>A0A380CRU9_SPHSI</name>
<dbReference type="EMBL" id="UGYW01000002">
    <property type="protein sequence ID" value="SUJ25577.1"/>
    <property type="molecule type" value="Genomic_DNA"/>
</dbReference>
<evidence type="ECO:0000256" key="1">
    <source>
        <dbReference type="ARBA" id="ARBA00004141"/>
    </source>
</evidence>
<dbReference type="Pfam" id="PF04138">
    <property type="entry name" value="GtrA_DPMS_TM"/>
    <property type="match status" value="1"/>
</dbReference>
<sequence length="176" mass="20832">MYLIKRIHTTFKKNSILLLDKLHQSFFRFIPAKTFKYGFCGGSVSALNIFIYFISYNFILQKQIVQINTHIAVSPHIFAFIIAFAVSFPIGFYLNMYVVFQEANRRKRTHLFRYFLVVLLCILLNYWLIKLFVEEFHIYPTPSAMLTTVIVTVVSYTLQKTFSFKGKKRLIAEHQY</sequence>
<feature type="transmembrane region" description="Helical" evidence="5">
    <location>
        <begin position="111"/>
        <end position="129"/>
    </location>
</feature>
<gene>
    <name evidence="7" type="ORF">NCTC11388_03733</name>
</gene>
<reference evidence="7 8" key="1">
    <citation type="submission" date="2018-06" db="EMBL/GenBank/DDBJ databases">
        <authorList>
            <consortium name="Pathogen Informatics"/>
            <person name="Doyle S."/>
        </authorList>
    </citation>
    <scope>NUCLEOTIDE SEQUENCE [LARGE SCALE GENOMIC DNA]</scope>
    <source>
        <strain evidence="7 8">NCTC11388</strain>
    </source>
</reference>
<evidence type="ECO:0000256" key="3">
    <source>
        <dbReference type="ARBA" id="ARBA00022989"/>
    </source>
</evidence>
<feature type="transmembrane region" description="Helical" evidence="5">
    <location>
        <begin position="37"/>
        <end position="56"/>
    </location>
</feature>
<evidence type="ECO:0000256" key="2">
    <source>
        <dbReference type="ARBA" id="ARBA00022692"/>
    </source>
</evidence>
<dbReference type="GO" id="GO:0016020">
    <property type="term" value="C:membrane"/>
    <property type="evidence" value="ECO:0007669"/>
    <property type="project" value="UniProtKB-SubCell"/>
</dbReference>
<protein>
    <submittedName>
        <fullName evidence="7">GtrA-like protein</fullName>
    </submittedName>
</protein>
<feature type="domain" description="GtrA/DPMS transmembrane" evidence="6">
    <location>
        <begin position="39"/>
        <end position="164"/>
    </location>
</feature>
<dbReference type="InterPro" id="IPR007267">
    <property type="entry name" value="GtrA_DPMS_TM"/>
</dbReference>
<evidence type="ECO:0000256" key="5">
    <source>
        <dbReference type="SAM" id="Phobius"/>
    </source>
</evidence>
<feature type="transmembrane region" description="Helical" evidence="5">
    <location>
        <begin position="76"/>
        <end position="99"/>
    </location>
</feature>
<dbReference type="Proteomes" id="UP000254893">
    <property type="component" value="Unassembled WGS sequence"/>
</dbReference>
<evidence type="ECO:0000313" key="7">
    <source>
        <dbReference type="EMBL" id="SUJ25577.1"/>
    </source>
</evidence>
<keyword evidence="4 5" id="KW-0472">Membrane</keyword>
<evidence type="ECO:0000313" key="8">
    <source>
        <dbReference type="Proteomes" id="UP000254893"/>
    </source>
</evidence>
<dbReference type="AlphaFoldDB" id="A0A380CRU9"/>